<accession>L9V3Y7</accession>
<name>L9V3Y7_NATMM</name>
<evidence type="ECO:0000313" key="1">
    <source>
        <dbReference type="EMBL" id="ELY31053.1"/>
    </source>
</evidence>
<organism evidence="1 2">
    <name type="scientific">Natrialba magadii (strain ATCC 43099 / DSM 3394 / CCM 3739 / CIP 104546 / IAM 13178 / JCM 8861 / NBRC 102185 / NCIMB 2190 / MS3)</name>
    <name type="common">Natronobacterium magadii</name>
    <dbReference type="NCBI Taxonomy" id="547559"/>
    <lineage>
        <taxon>Archaea</taxon>
        <taxon>Methanobacteriati</taxon>
        <taxon>Methanobacteriota</taxon>
        <taxon>Stenosarchaea group</taxon>
        <taxon>Halobacteria</taxon>
        <taxon>Halobacteriales</taxon>
        <taxon>Natrialbaceae</taxon>
        <taxon>Natrialba</taxon>
    </lineage>
</organism>
<evidence type="ECO:0000313" key="2">
    <source>
        <dbReference type="Proteomes" id="UP000011543"/>
    </source>
</evidence>
<dbReference type="EMBL" id="AOHS01000028">
    <property type="protein sequence ID" value="ELY31053.1"/>
    <property type="molecule type" value="Genomic_DNA"/>
</dbReference>
<proteinExistence type="predicted"/>
<dbReference type="AlphaFoldDB" id="L9V3Y7"/>
<dbReference type="Proteomes" id="UP000011543">
    <property type="component" value="Unassembled WGS sequence"/>
</dbReference>
<reference evidence="1 2" key="1">
    <citation type="journal article" date="2014" name="PLoS Genet.">
        <title>Phylogenetically driven sequencing of extremely halophilic archaea reveals strategies for static and dynamic osmo-response.</title>
        <authorList>
            <person name="Becker E.A."/>
            <person name="Seitzer P.M."/>
            <person name="Tritt A."/>
            <person name="Larsen D."/>
            <person name="Krusor M."/>
            <person name="Yao A.I."/>
            <person name="Wu D."/>
            <person name="Madern D."/>
            <person name="Eisen J.A."/>
            <person name="Darling A.E."/>
            <person name="Facciotti M.T."/>
        </authorList>
    </citation>
    <scope>NUCLEOTIDE SEQUENCE [LARGE SCALE GENOMIC DNA]</scope>
    <source>
        <strain evidence="2">ATCC 43099 / DSM 3394 / CCM 3739 / CIP 104546 / IAM 13178 / JCM 8861 / NBRC 102185 / NCIMB 2190 / MS3</strain>
    </source>
</reference>
<sequence length="25" mass="2673">MAAAGTNAIQFKRVPEIVAENVLET</sequence>
<comment type="caution">
    <text evidence="1">The sequence shown here is derived from an EMBL/GenBank/DDBJ whole genome shotgun (WGS) entry which is preliminary data.</text>
</comment>
<protein>
    <submittedName>
        <fullName evidence="1">Uncharacterized protein</fullName>
    </submittedName>
</protein>
<gene>
    <name evidence="1" type="ORF">C500_07011</name>
</gene>